<dbReference type="SUPFAM" id="SSF100950">
    <property type="entry name" value="NagB/RpiA/CoA transferase-like"/>
    <property type="match status" value="1"/>
</dbReference>
<dbReference type="PANTHER" id="PTHR11280">
    <property type="entry name" value="GLUCOSAMINE-6-PHOSPHATE ISOMERASE"/>
    <property type="match status" value="1"/>
</dbReference>
<evidence type="ECO:0000259" key="2">
    <source>
        <dbReference type="Pfam" id="PF01182"/>
    </source>
</evidence>
<dbReference type="EMBL" id="QUWK01000002">
    <property type="protein sequence ID" value="RFU95800.1"/>
    <property type="molecule type" value="Genomic_DNA"/>
</dbReference>
<keyword evidence="4" id="KW-1185">Reference proteome</keyword>
<feature type="domain" description="Glucosamine/galactosamine-6-phosphate isomerase" evidence="2">
    <location>
        <begin position="8"/>
        <end position="231"/>
    </location>
</feature>
<gene>
    <name evidence="3" type="ORF">DYP60_02000</name>
</gene>
<reference evidence="3 4" key="2">
    <citation type="submission" date="2018-09" db="EMBL/GenBank/DDBJ databases">
        <title>Genome of Sphaerochaeta halotolerans strain 4-11.</title>
        <authorList>
            <person name="Nazina T.N."/>
            <person name="Sokolova D.S."/>
        </authorList>
    </citation>
    <scope>NUCLEOTIDE SEQUENCE [LARGE SCALE GENOMIC DNA]</scope>
    <source>
        <strain evidence="3 4">4-11</strain>
    </source>
</reference>
<dbReference type="InterPro" id="IPR004547">
    <property type="entry name" value="Glucosamine6P_isomerase"/>
</dbReference>
<dbReference type="PANTHER" id="PTHR11280:SF6">
    <property type="entry name" value="GLUCOSAMINE-6-PHOSPHATE ISOMERASE NAGB"/>
    <property type="match status" value="1"/>
</dbReference>
<dbReference type="Proteomes" id="UP000264002">
    <property type="component" value="Unassembled WGS sequence"/>
</dbReference>
<reference evidence="4" key="1">
    <citation type="submission" date="2018-08" db="EMBL/GenBank/DDBJ databases">
        <authorList>
            <person name="Grouzdev D.S."/>
            <person name="Krutkina M.S."/>
        </authorList>
    </citation>
    <scope>NUCLEOTIDE SEQUENCE [LARGE SCALE GENOMIC DNA]</scope>
    <source>
        <strain evidence="4">4-11</strain>
    </source>
</reference>
<dbReference type="InterPro" id="IPR006148">
    <property type="entry name" value="Glc/Gal-6P_isomerase"/>
</dbReference>
<comment type="caution">
    <text evidence="3">The sequence shown here is derived from an EMBL/GenBank/DDBJ whole genome shotgun (WGS) entry which is preliminary data.</text>
</comment>
<dbReference type="Pfam" id="PF01182">
    <property type="entry name" value="Glucosamine_iso"/>
    <property type="match status" value="1"/>
</dbReference>
<evidence type="ECO:0000313" key="4">
    <source>
        <dbReference type="Proteomes" id="UP000264002"/>
    </source>
</evidence>
<dbReference type="GO" id="GO:0019262">
    <property type="term" value="P:N-acetylneuraminate catabolic process"/>
    <property type="evidence" value="ECO:0007669"/>
    <property type="project" value="TreeGrafter"/>
</dbReference>
<dbReference type="RefSeq" id="WP_117329197.1">
    <property type="nucleotide sequence ID" value="NZ_QUWK01000002.1"/>
</dbReference>
<dbReference type="GO" id="GO:0005975">
    <property type="term" value="P:carbohydrate metabolic process"/>
    <property type="evidence" value="ECO:0007669"/>
    <property type="project" value="InterPro"/>
</dbReference>
<sequence length="251" mass="28460">MRVTICEDKHDMGYQAAKLGISIIKDAIEKKGHAVIAVATGLSQFSLYEHLAKADIDWSKVEAFGLAEYVDLPDTHTSSFRYYLHNRFVQKVTNLGAFYQINGDAENLEEEVKRLNALIKRKKVDVSFLGIGENGHIGFNDPPANFETDDPYIVVELEDRCRRQQVSEGWFSHIDEVPLKAITMSVRQILKAKHLICSVPDQRKARAVAMCLYDQIGVYSPCAALRTKKECTLFLDRTASMLVMGDRRQFQ</sequence>
<protein>
    <submittedName>
        <fullName evidence="3">Glucosamine-6-phosphate deaminase</fullName>
    </submittedName>
</protein>
<evidence type="ECO:0000313" key="3">
    <source>
        <dbReference type="EMBL" id="RFU95800.1"/>
    </source>
</evidence>
<dbReference type="GO" id="GO:0004342">
    <property type="term" value="F:glucosamine-6-phosphate deaminase activity"/>
    <property type="evidence" value="ECO:0007669"/>
    <property type="project" value="InterPro"/>
</dbReference>
<name>A0A372MKT4_9SPIR</name>
<dbReference type="GO" id="GO:0006043">
    <property type="term" value="P:glucosamine catabolic process"/>
    <property type="evidence" value="ECO:0007669"/>
    <property type="project" value="TreeGrafter"/>
</dbReference>
<dbReference type="GO" id="GO:0006046">
    <property type="term" value="P:N-acetylglucosamine catabolic process"/>
    <property type="evidence" value="ECO:0007669"/>
    <property type="project" value="TreeGrafter"/>
</dbReference>
<dbReference type="GO" id="GO:0042802">
    <property type="term" value="F:identical protein binding"/>
    <property type="evidence" value="ECO:0007669"/>
    <property type="project" value="TreeGrafter"/>
</dbReference>
<keyword evidence="1" id="KW-0175">Coiled coil</keyword>
<dbReference type="CDD" id="cd01399">
    <property type="entry name" value="GlcN6P_deaminase"/>
    <property type="match status" value="1"/>
</dbReference>
<proteinExistence type="predicted"/>
<organism evidence="3 4">
    <name type="scientific">Sphaerochaeta halotolerans</name>
    <dbReference type="NCBI Taxonomy" id="2293840"/>
    <lineage>
        <taxon>Bacteria</taxon>
        <taxon>Pseudomonadati</taxon>
        <taxon>Spirochaetota</taxon>
        <taxon>Spirochaetia</taxon>
        <taxon>Spirochaetales</taxon>
        <taxon>Sphaerochaetaceae</taxon>
        <taxon>Sphaerochaeta</taxon>
    </lineage>
</organism>
<dbReference type="Gene3D" id="3.40.50.1360">
    <property type="match status" value="1"/>
</dbReference>
<dbReference type="InterPro" id="IPR037171">
    <property type="entry name" value="NagB/RpiA_transferase-like"/>
</dbReference>
<dbReference type="OrthoDB" id="9791139at2"/>
<accession>A0A372MKT4</accession>
<evidence type="ECO:0000256" key="1">
    <source>
        <dbReference type="SAM" id="Coils"/>
    </source>
</evidence>
<feature type="coiled-coil region" evidence="1">
    <location>
        <begin position="98"/>
        <end position="125"/>
    </location>
</feature>
<dbReference type="AlphaFoldDB" id="A0A372MKT4"/>
<dbReference type="GO" id="GO:0005737">
    <property type="term" value="C:cytoplasm"/>
    <property type="evidence" value="ECO:0007669"/>
    <property type="project" value="TreeGrafter"/>
</dbReference>